<evidence type="ECO:0000313" key="1">
    <source>
        <dbReference type="EMBL" id="KAF2395938.1"/>
    </source>
</evidence>
<keyword evidence="2" id="KW-1185">Reference proteome</keyword>
<dbReference type="EMBL" id="ML996710">
    <property type="protein sequence ID" value="KAF2395938.1"/>
    <property type="molecule type" value="Genomic_DNA"/>
</dbReference>
<dbReference type="AlphaFoldDB" id="A0A6G1HIQ4"/>
<reference evidence="1" key="1">
    <citation type="journal article" date="2020" name="Stud. Mycol.">
        <title>101 Dothideomycetes genomes: a test case for predicting lifestyles and emergence of pathogens.</title>
        <authorList>
            <person name="Haridas S."/>
            <person name="Albert R."/>
            <person name="Binder M."/>
            <person name="Bloem J."/>
            <person name="Labutti K."/>
            <person name="Salamov A."/>
            <person name="Andreopoulos B."/>
            <person name="Baker S."/>
            <person name="Barry K."/>
            <person name="Bills G."/>
            <person name="Bluhm B."/>
            <person name="Cannon C."/>
            <person name="Castanera R."/>
            <person name="Culley D."/>
            <person name="Daum C."/>
            <person name="Ezra D."/>
            <person name="Gonzalez J."/>
            <person name="Henrissat B."/>
            <person name="Kuo A."/>
            <person name="Liang C."/>
            <person name="Lipzen A."/>
            <person name="Lutzoni F."/>
            <person name="Magnuson J."/>
            <person name="Mondo S."/>
            <person name="Nolan M."/>
            <person name="Ohm R."/>
            <person name="Pangilinan J."/>
            <person name="Park H.-J."/>
            <person name="Ramirez L."/>
            <person name="Alfaro M."/>
            <person name="Sun H."/>
            <person name="Tritt A."/>
            <person name="Yoshinaga Y."/>
            <person name="Zwiers L.-H."/>
            <person name="Turgeon B."/>
            <person name="Goodwin S."/>
            <person name="Spatafora J."/>
            <person name="Crous P."/>
            <person name="Grigoriev I."/>
        </authorList>
    </citation>
    <scope>NUCLEOTIDE SEQUENCE</scope>
    <source>
        <strain evidence="1">CBS 262.69</strain>
    </source>
</reference>
<organism evidence="1 2">
    <name type="scientific">Trichodelitschia bisporula</name>
    <dbReference type="NCBI Taxonomy" id="703511"/>
    <lineage>
        <taxon>Eukaryota</taxon>
        <taxon>Fungi</taxon>
        <taxon>Dikarya</taxon>
        <taxon>Ascomycota</taxon>
        <taxon>Pezizomycotina</taxon>
        <taxon>Dothideomycetes</taxon>
        <taxon>Dothideomycetes incertae sedis</taxon>
        <taxon>Phaeotrichales</taxon>
        <taxon>Phaeotrichaceae</taxon>
        <taxon>Trichodelitschia</taxon>
    </lineage>
</organism>
<sequence length="256" mass="29081">MKQMLSHLAQAAFEYPKLRAQLTDTFGSHASNSYQNFSMRITAMKAERERKARLDTALSGLTAALEGTPFVVMGRTAAVLHGYTGEMWEITFMCRRGQKIPKELEGWKVRAMRVSDEHLEEVVKLSKTRRNFRVLPYDMLLALALGQGAAWGHPSMASEHFTDVLFAAKQMRKKCKVVSPAALTYCKLSAAHMVSAALWMMEHHVLDIFESVGSREFEKAWKDNTEEEMAEYQEIIDEFTMADIRAMGSHRGPVIW</sequence>
<accession>A0A6G1HIQ4</accession>
<proteinExistence type="predicted"/>
<dbReference type="Proteomes" id="UP000799640">
    <property type="component" value="Unassembled WGS sequence"/>
</dbReference>
<protein>
    <submittedName>
        <fullName evidence="1">Uncharacterized protein</fullName>
    </submittedName>
</protein>
<name>A0A6G1HIQ4_9PEZI</name>
<evidence type="ECO:0000313" key="2">
    <source>
        <dbReference type="Proteomes" id="UP000799640"/>
    </source>
</evidence>
<gene>
    <name evidence="1" type="ORF">EJ06DRAFT_552095</name>
</gene>